<evidence type="ECO:0000313" key="1">
    <source>
        <dbReference type="EMBL" id="MPM17559.1"/>
    </source>
</evidence>
<dbReference type="Gene3D" id="2.30.110.10">
    <property type="entry name" value="Electron Transport, Fmn-binding Protein, Chain A"/>
    <property type="match status" value="1"/>
</dbReference>
<dbReference type="EMBL" id="VSSQ01002818">
    <property type="protein sequence ID" value="MPM17559.1"/>
    <property type="molecule type" value="Genomic_DNA"/>
</dbReference>
<gene>
    <name evidence="1" type="ORF">SDC9_63955</name>
</gene>
<dbReference type="InterPro" id="IPR024747">
    <property type="entry name" value="Pyridox_Oxase-rel"/>
</dbReference>
<dbReference type="Pfam" id="PF12900">
    <property type="entry name" value="Pyridox_ox_2"/>
    <property type="match status" value="1"/>
</dbReference>
<dbReference type="AlphaFoldDB" id="A0A644XN49"/>
<dbReference type="InterPro" id="IPR012349">
    <property type="entry name" value="Split_barrel_FMN-bd"/>
</dbReference>
<name>A0A644XN49_9ZZZZ</name>
<reference evidence="1" key="1">
    <citation type="submission" date="2019-08" db="EMBL/GenBank/DDBJ databases">
        <authorList>
            <person name="Kucharzyk K."/>
            <person name="Murdoch R.W."/>
            <person name="Higgins S."/>
            <person name="Loffler F."/>
        </authorList>
    </citation>
    <scope>NUCLEOTIDE SEQUENCE</scope>
</reference>
<comment type="caution">
    <text evidence="1">The sequence shown here is derived from an EMBL/GenBank/DDBJ whole genome shotgun (WGS) entry which is preliminary data.</text>
</comment>
<proteinExistence type="predicted"/>
<evidence type="ECO:0008006" key="2">
    <source>
        <dbReference type="Google" id="ProtNLM"/>
    </source>
</evidence>
<dbReference type="PANTHER" id="PTHR34071">
    <property type="entry name" value="5-NITROIMIDAZOLE ANTIBIOTICS RESISTANCE PROTEIN, NIMA-FAMILY-RELATED PROTEIN-RELATED"/>
    <property type="match status" value="1"/>
</dbReference>
<protein>
    <recommendedName>
        <fullName evidence="2">Pyridoxamine 5'-phosphate oxidase putative domain-containing protein</fullName>
    </recommendedName>
</protein>
<sequence length="154" mass="17678">MFNEIRRSDRKIDRLEAIQLLKKCEYGVLSTMNENGYPYGVPLSYIYTNDSIYFHSALEGHKLENLKNNDKVSFCVVGQTNVLPDKFSTKYESVIIFGSAKEVFDDEKNVVLLELINKYSPDYIEKGKIYIKNAGSKTKVIKVNIDHISGKARR</sequence>
<dbReference type="SUPFAM" id="SSF50475">
    <property type="entry name" value="FMN-binding split barrel"/>
    <property type="match status" value="1"/>
</dbReference>
<dbReference type="PANTHER" id="PTHR34071:SF2">
    <property type="entry name" value="FLAVIN-NUCLEOTIDE-BINDING PROTEIN"/>
    <property type="match status" value="1"/>
</dbReference>
<accession>A0A644XN49</accession>
<organism evidence="1">
    <name type="scientific">bioreactor metagenome</name>
    <dbReference type="NCBI Taxonomy" id="1076179"/>
    <lineage>
        <taxon>unclassified sequences</taxon>
        <taxon>metagenomes</taxon>
        <taxon>ecological metagenomes</taxon>
    </lineage>
</organism>